<dbReference type="PANTHER" id="PTHR10073:SF52">
    <property type="entry name" value="MISMATCH REPAIR ENDONUCLEASE PMS2"/>
    <property type="match status" value="1"/>
</dbReference>
<dbReference type="GO" id="GO:0032389">
    <property type="term" value="C:MutLalpha complex"/>
    <property type="evidence" value="ECO:0007669"/>
    <property type="project" value="TreeGrafter"/>
</dbReference>
<protein>
    <submittedName>
        <fullName evidence="3">Dna mismatch repair protein</fullName>
    </submittedName>
</protein>
<dbReference type="OrthoDB" id="10263226at2759"/>
<dbReference type="InParanoid" id="A0A078A5X7"/>
<feature type="region of interest" description="Disordered" evidence="2">
    <location>
        <begin position="452"/>
        <end position="533"/>
    </location>
</feature>
<gene>
    <name evidence="3" type="primary">Contig1132.g1229</name>
    <name evidence="3" type="ORF">STYLEM_6614</name>
</gene>
<evidence type="ECO:0000256" key="2">
    <source>
        <dbReference type="SAM" id="MobiDB-lite"/>
    </source>
</evidence>
<dbReference type="InterPro" id="IPR036890">
    <property type="entry name" value="HATPase_C_sf"/>
</dbReference>
<dbReference type="Proteomes" id="UP000039865">
    <property type="component" value="Unassembled WGS sequence"/>
</dbReference>
<organism evidence="3 4">
    <name type="scientific">Stylonychia lemnae</name>
    <name type="common">Ciliate</name>
    <dbReference type="NCBI Taxonomy" id="5949"/>
    <lineage>
        <taxon>Eukaryota</taxon>
        <taxon>Sar</taxon>
        <taxon>Alveolata</taxon>
        <taxon>Ciliophora</taxon>
        <taxon>Intramacronucleata</taxon>
        <taxon>Spirotrichea</taxon>
        <taxon>Stichotrichia</taxon>
        <taxon>Sporadotrichida</taxon>
        <taxon>Oxytrichidae</taxon>
        <taxon>Stylonychinae</taxon>
        <taxon>Stylonychia</taxon>
    </lineage>
</organism>
<sequence length="769" mass="89589">MSRRPGGAPIPAGGYRDHKQVSQYKQHFDILFNSDIPIHDLNNQLRIWVAQLVENAVHSQAKKIEVRLIMQGKFGFDIIDDGSGIPETEFDDLCKCFQERQSNQKYKTLSLGYRGEALCSLSKCSELKVITRYHSSKTGYEVTFKDCEIGRIDEIMKDRQGTIVSVRNIHGDFPQAQIKYQRSWQEQYQNALNIMNDFSMILYNVTLILSNEFVNRHNNARTIRHFWQTHGPGSCKKNLDTILNNYYSKTPFCATPNEITLFEKQISQFKIIAYLVRPYSNGELVNLTKKNIHYFFNHKPAEIPTHFKTAFYNLYQDFKVNPRSLPFVFLHFVCEDQNAYDIVNALDIRYIKFPGESMFLSKMRAALWEFFRSIYKPMPASYNLAPNGDNPDENGVSRPFINPYAKNQQIQQKKVPEDPMKKEQNFKSKVQMIQEKIKQSIRGGGINENEEYQEEPRNNNLNLKQSPNSKNVQQYQQFGTGNQDGDESVDKYKPLYQQSPIKSQVKQEQDLRKNQSNLQKKQGQKPNQNQGIKIDQSQNSYTNSFNKFQNQKQNQQMKNVQSNIPMVPFGSADDHSSTNSTTPQSIKDEKIDTYTKKGQSSIKLDQETLLKTHSNFDQSRFEFSSNQEFDNDHQQSQQQHHSNFNSYNYQGTGGMYDVKQEEYGNMDSSMKYEDYGEEDDQFQLNICHDPDAEDQDMENIRGEEEIDEEYDKYMKDGGMAQLQQEEMMMEQMITQDNMFQQNSNKQPIIQVGNYDDSEDQIEIINSQSQ</sequence>
<name>A0A078A5X7_STYLE</name>
<feature type="compositionally biased region" description="Low complexity" evidence="2">
    <location>
        <begin position="634"/>
        <end position="646"/>
    </location>
</feature>
<dbReference type="GO" id="GO:0016887">
    <property type="term" value="F:ATP hydrolysis activity"/>
    <property type="evidence" value="ECO:0007669"/>
    <property type="project" value="InterPro"/>
</dbReference>
<dbReference type="Pfam" id="PF13589">
    <property type="entry name" value="HATPase_c_3"/>
    <property type="match status" value="1"/>
</dbReference>
<evidence type="ECO:0000313" key="4">
    <source>
        <dbReference type="Proteomes" id="UP000039865"/>
    </source>
</evidence>
<evidence type="ECO:0000313" key="3">
    <source>
        <dbReference type="EMBL" id="CDW77650.1"/>
    </source>
</evidence>
<dbReference type="SUPFAM" id="SSF55874">
    <property type="entry name" value="ATPase domain of HSP90 chaperone/DNA topoisomerase II/histidine kinase"/>
    <property type="match status" value="1"/>
</dbReference>
<dbReference type="GO" id="GO:0006298">
    <property type="term" value="P:mismatch repair"/>
    <property type="evidence" value="ECO:0007669"/>
    <property type="project" value="InterPro"/>
</dbReference>
<dbReference type="Gene3D" id="3.30.565.10">
    <property type="entry name" value="Histidine kinase-like ATPase, C-terminal domain"/>
    <property type="match status" value="1"/>
</dbReference>
<comment type="similarity">
    <text evidence="1">Belongs to the DNA mismatch repair MutL/HexB family.</text>
</comment>
<dbReference type="GO" id="GO:0140664">
    <property type="term" value="F:ATP-dependent DNA damage sensor activity"/>
    <property type="evidence" value="ECO:0007669"/>
    <property type="project" value="InterPro"/>
</dbReference>
<dbReference type="AlphaFoldDB" id="A0A078A5X7"/>
<reference evidence="3 4" key="1">
    <citation type="submission" date="2014-06" db="EMBL/GenBank/DDBJ databases">
        <authorList>
            <person name="Swart Estienne"/>
        </authorList>
    </citation>
    <scope>NUCLEOTIDE SEQUENCE [LARGE SCALE GENOMIC DNA]</scope>
    <source>
        <strain evidence="3 4">130c</strain>
    </source>
</reference>
<proteinExistence type="inferred from homology"/>
<keyword evidence="4" id="KW-1185">Reference proteome</keyword>
<feature type="compositionally biased region" description="Low complexity" evidence="2">
    <location>
        <begin position="519"/>
        <end position="533"/>
    </location>
</feature>
<feature type="compositionally biased region" description="Polar residues" evidence="2">
    <location>
        <begin position="458"/>
        <end position="483"/>
    </location>
</feature>
<accession>A0A078A5X7</accession>
<dbReference type="PANTHER" id="PTHR10073">
    <property type="entry name" value="DNA MISMATCH REPAIR PROTEIN MLH, PMS, MUTL"/>
    <property type="match status" value="1"/>
</dbReference>
<feature type="region of interest" description="Disordered" evidence="2">
    <location>
        <begin position="564"/>
        <end position="593"/>
    </location>
</feature>
<dbReference type="InterPro" id="IPR038973">
    <property type="entry name" value="MutL/Mlh/Pms-like"/>
</dbReference>
<dbReference type="EMBL" id="CCKQ01006341">
    <property type="protein sequence ID" value="CDW77650.1"/>
    <property type="molecule type" value="Genomic_DNA"/>
</dbReference>
<feature type="region of interest" description="Disordered" evidence="2">
    <location>
        <begin position="625"/>
        <end position="647"/>
    </location>
</feature>
<evidence type="ECO:0000256" key="1">
    <source>
        <dbReference type="ARBA" id="ARBA00006082"/>
    </source>
</evidence>